<sequence length="109" mass="10989">MPGSSSSLKRHLPGPPSAGPSRPASRAGSVISDVLASRSPSIGPSGQGESVGENQGLGMGADFRLEIAGLGGRAHFGMDKSLKPEFSLSQSGIGIPVLNYARSSAWLGS</sequence>
<keyword evidence="3" id="KW-1185">Reference proteome</keyword>
<feature type="compositionally biased region" description="Polar residues" evidence="1">
    <location>
        <begin position="38"/>
        <end position="48"/>
    </location>
</feature>
<protein>
    <submittedName>
        <fullName evidence="2">Uncharacterized protein</fullName>
    </submittedName>
</protein>
<name>A0A8H6HQZ1_9AGAR</name>
<dbReference type="AlphaFoldDB" id="A0A8H6HQZ1"/>
<dbReference type="EMBL" id="JACGCI010000049">
    <property type="protein sequence ID" value="KAF6751575.1"/>
    <property type="molecule type" value="Genomic_DNA"/>
</dbReference>
<feature type="region of interest" description="Disordered" evidence="1">
    <location>
        <begin position="1"/>
        <end position="57"/>
    </location>
</feature>
<evidence type="ECO:0000256" key="1">
    <source>
        <dbReference type="SAM" id="MobiDB-lite"/>
    </source>
</evidence>
<evidence type="ECO:0000313" key="2">
    <source>
        <dbReference type="EMBL" id="KAF6751575.1"/>
    </source>
</evidence>
<accession>A0A8H6HQZ1</accession>
<gene>
    <name evidence="2" type="ORF">DFP72DRAFT_850694</name>
</gene>
<evidence type="ECO:0000313" key="3">
    <source>
        <dbReference type="Proteomes" id="UP000521943"/>
    </source>
</evidence>
<reference evidence="2 3" key="1">
    <citation type="submission" date="2020-07" db="EMBL/GenBank/DDBJ databases">
        <title>Comparative genomics of pyrophilous fungi reveals a link between fire events and developmental genes.</title>
        <authorList>
            <consortium name="DOE Joint Genome Institute"/>
            <person name="Steindorff A.S."/>
            <person name="Carver A."/>
            <person name="Calhoun S."/>
            <person name="Stillman K."/>
            <person name="Liu H."/>
            <person name="Lipzen A."/>
            <person name="Pangilinan J."/>
            <person name="Labutti K."/>
            <person name="Bruns T.D."/>
            <person name="Grigoriev I.V."/>
        </authorList>
    </citation>
    <scope>NUCLEOTIDE SEQUENCE [LARGE SCALE GENOMIC DNA]</scope>
    <source>
        <strain evidence="2 3">CBS 144469</strain>
    </source>
</reference>
<organism evidence="2 3">
    <name type="scientific">Ephemerocybe angulata</name>
    <dbReference type="NCBI Taxonomy" id="980116"/>
    <lineage>
        <taxon>Eukaryota</taxon>
        <taxon>Fungi</taxon>
        <taxon>Dikarya</taxon>
        <taxon>Basidiomycota</taxon>
        <taxon>Agaricomycotina</taxon>
        <taxon>Agaricomycetes</taxon>
        <taxon>Agaricomycetidae</taxon>
        <taxon>Agaricales</taxon>
        <taxon>Agaricineae</taxon>
        <taxon>Psathyrellaceae</taxon>
        <taxon>Ephemerocybe</taxon>
    </lineage>
</organism>
<proteinExistence type="predicted"/>
<comment type="caution">
    <text evidence="2">The sequence shown here is derived from an EMBL/GenBank/DDBJ whole genome shotgun (WGS) entry which is preliminary data.</text>
</comment>
<feature type="compositionally biased region" description="Low complexity" evidence="1">
    <location>
        <begin position="19"/>
        <end position="29"/>
    </location>
</feature>
<dbReference type="Proteomes" id="UP000521943">
    <property type="component" value="Unassembled WGS sequence"/>
</dbReference>